<sequence length="183" mass="21877">MENMEYAEELVREFLMFRGFTNTLQSYDSELRSDIGQSFQLDKILDLIFSLYVPKFQSHNLIALLGFFNNYLSETTLVSTFSKLETSLLRFYVVHALQSNRADKVFDFFETYGAQLLQKSQDWTHWFAIPHMKNPNLDPEFKIFFTKEWYEALRLSVRNFFSEIFNATHILLLFNFFIIMLCF</sequence>
<name>A0A6A4QCH4_LUPAL</name>
<dbReference type="Pfam" id="PF23138">
    <property type="entry name" value="CTLH_Armc9"/>
    <property type="match status" value="1"/>
</dbReference>
<evidence type="ECO:0000313" key="4">
    <source>
        <dbReference type="Proteomes" id="UP000447434"/>
    </source>
</evidence>
<gene>
    <name evidence="3" type="ORF">Lalb_Chr06g0161401</name>
</gene>
<dbReference type="AlphaFoldDB" id="A0A6A4QCH4"/>
<evidence type="ECO:0000256" key="1">
    <source>
        <dbReference type="SAM" id="Phobius"/>
    </source>
</evidence>
<reference evidence="4" key="1">
    <citation type="journal article" date="2020" name="Nat. Commun.">
        <title>Genome sequence of the cluster root forming white lupin.</title>
        <authorList>
            <person name="Hufnagel B."/>
            <person name="Marques A."/>
            <person name="Soriano A."/>
            <person name="Marques L."/>
            <person name="Divol F."/>
            <person name="Doumas P."/>
            <person name="Sallet E."/>
            <person name="Mancinotti D."/>
            <person name="Carrere S."/>
            <person name="Marande W."/>
            <person name="Arribat S."/>
            <person name="Keller J."/>
            <person name="Huneau C."/>
            <person name="Blein T."/>
            <person name="Aime D."/>
            <person name="Laguerre M."/>
            <person name="Taylor J."/>
            <person name="Schubert V."/>
            <person name="Nelson M."/>
            <person name="Geu-Flores F."/>
            <person name="Crespi M."/>
            <person name="Gallardo-Guerrero K."/>
            <person name="Delaux P.-M."/>
            <person name="Salse J."/>
            <person name="Berges H."/>
            <person name="Guyot R."/>
            <person name="Gouzy J."/>
            <person name="Peret B."/>
        </authorList>
    </citation>
    <scope>NUCLEOTIDE SEQUENCE [LARGE SCALE GENOMIC DNA]</scope>
    <source>
        <strain evidence="4">cv. Amiga</strain>
    </source>
</reference>
<dbReference type="InterPro" id="IPR056327">
    <property type="entry name" value="ARMC9_CTLH-like_dom"/>
</dbReference>
<dbReference type="OrthoDB" id="538223at2759"/>
<protein>
    <recommendedName>
        <fullName evidence="2">ARMC9 CTLH-like domain-containing protein</fullName>
    </recommendedName>
</protein>
<keyword evidence="1" id="KW-0812">Transmembrane</keyword>
<comment type="caution">
    <text evidence="3">The sequence shown here is derived from an EMBL/GenBank/DDBJ whole genome shotgun (WGS) entry which is preliminary data.</text>
</comment>
<accession>A0A6A4QCH4</accession>
<keyword evidence="1" id="KW-1133">Transmembrane helix</keyword>
<proteinExistence type="predicted"/>
<dbReference type="PANTHER" id="PTHR47198:SF1">
    <property type="entry name" value="WD REPEAT-CONTAINING PROTEIN 91-LIKE ISOFORM X1"/>
    <property type="match status" value="1"/>
</dbReference>
<evidence type="ECO:0000259" key="2">
    <source>
        <dbReference type="Pfam" id="PF23138"/>
    </source>
</evidence>
<organism evidence="3 4">
    <name type="scientific">Lupinus albus</name>
    <name type="common">White lupine</name>
    <name type="synonym">Lupinus termis</name>
    <dbReference type="NCBI Taxonomy" id="3870"/>
    <lineage>
        <taxon>Eukaryota</taxon>
        <taxon>Viridiplantae</taxon>
        <taxon>Streptophyta</taxon>
        <taxon>Embryophyta</taxon>
        <taxon>Tracheophyta</taxon>
        <taxon>Spermatophyta</taxon>
        <taxon>Magnoliopsida</taxon>
        <taxon>eudicotyledons</taxon>
        <taxon>Gunneridae</taxon>
        <taxon>Pentapetalae</taxon>
        <taxon>rosids</taxon>
        <taxon>fabids</taxon>
        <taxon>Fabales</taxon>
        <taxon>Fabaceae</taxon>
        <taxon>Papilionoideae</taxon>
        <taxon>50 kb inversion clade</taxon>
        <taxon>genistoids sensu lato</taxon>
        <taxon>core genistoids</taxon>
        <taxon>Genisteae</taxon>
        <taxon>Lupinus</taxon>
    </lineage>
</organism>
<keyword evidence="1" id="KW-0472">Membrane</keyword>
<evidence type="ECO:0000313" key="3">
    <source>
        <dbReference type="EMBL" id="KAE9611332.1"/>
    </source>
</evidence>
<dbReference type="EMBL" id="WOCE01000006">
    <property type="protein sequence ID" value="KAE9611332.1"/>
    <property type="molecule type" value="Genomic_DNA"/>
</dbReference>
<feature type="transmembrane region" description="Helical" evidence="1">
    <location>
        <begin position="164"/>
        <end position="182"/>
    </location>
</feature>
<dbReference type="Proteomes" id="UP000447434">
    <property type="component" value="Chromosome 6"/>
</dbReference>
<keyword evidence="4" id="KW-1185">Reference proteome</keyword>
<dbReference type="PANTHER" id="PTHR47198">
    <property type="entry name" value="OS05G0299300 PROTEIN"/>
    <property type="match status" value="1"/>
</dbReference>
<feature type="domain" description="ARMC9 CTLH-like" evidence="2">
    <location>
        <begin position="55"/>
        <end position="166"/>
    </location>
</feature>